<sequence length="245" mass="28736">MRFSYARVPSMGGERGRETVFYSMYAYGWLASLLIWIISMIWYRGKINTCSNIDCAVKLSVYSPMIEAVRYHDVHFENSLNHSSPYSGFPTVETEEAWDNLHIGIKLRALNKSEEEPWKRLPSSISPSQDIVGGFEVFHQLYCLDLIRQFVYRDYWDYSENRALNATREMVWVYIDQCIQTLRLALTCHGDTTPYLMRYKNGTRTGEEPDFDTTHRCRDFDSLTRWAKAHSIRNPEFEEAKNHPA</sequence>
<dbReference type="PANTHER" id="PTHR33365:SF4">
    <property type="entry name" value="CYCLOCHLOROTINE BIOSYNTHESIS PROTEIN O"/>
    <property type="match status" value="1"/>
</dbReference>
<evidence type="ECO:0000313" key="5">
    <source>
        <dbReference type="Proteomes" id="UP001152607"/>
    </source>
</evidence>
<dbReference type="PANTHER" id="PTHR33365">
    <property type="entry name" value="YALI0B05434P"/>
    <property type="match status" value="1"/>
</dbReference>
<keyword evidence="3" id="KW-1133">Transmembrane helix</keyword>
<proteinExistence type="inferred from homology"/>
<dbReference type="AlphaFoldDB" id="A0A9W4UR85"/>
<organism evidence="4 5">
    <name type="scientific">Periconia digitata</name>
    <dbReference type="NCBI Taxonomy" id="1303443"/>
    <lineage>
        <taxon>Eukaryota</taxon>
        <taxon>Fungi</taxon>
        <taxon>Dikarya</taxon>
        <taxon>Ascomycota</taxon>
        <taxon>Pezizomycotina</taxon>
        <taxon>Dothideomycetes</taxon>
        <taxon>Pleosporomycetidae</taxon>
        <taxon>Pleosporales</taxon>
        <taxon>Massarineae</taxon>
        <taxon>Periconiaceae</taxon>
        <taxon>Periconia</taxon>
    </lineage>
</organism>
<comment type="caution">
    <text evidence="4">The sequence shown here is derived from an EMBL/GenBank/DDBJ whole genome shotgun (WGS) entry which is preliminary data.</text>
</comment>
<dbReference type="Pfam" id="PF11807">
    <property type="entry name" value="UstYa"/>
    <property type="match status" value="1"/>
</dbReference>
<evidence type="ECO:0000256" key="3">
    <source>
        <dbReference type="SAM" id="Phobius"/>
    </source>
</evidence>
<feature type="transmembrane region" description="Helical" evidence="3">
    <location>
        <begin position="20"/>
        <end position="43"/>
    </location>
</feature>
<accession>A0A9W4UR85</accession>
<keyword evidence="5" id="KW-1185">Reference proteome</keyword>
<keyword evidence="3" id="KW-0472">Membrane</keyword>
<comment type="similarity">
    <text evidence="2">Belongs to the ustYa family.</text>
</comment>
<name>A0A9W4UR85_9PLEO</name>
<evidence type="ECO:0000256" key="1">
    <source>
        <dbReference type="ARBA" id="ARBA00004685"/>
    </source>
</evidence>
<comment type="pathway">
    <text evidence="1">Mycotoxin biosynthesis.</text>
</comment>
<dbReference type="InterPro" id="IPR021765">
    <property type="entry name" value="UstYa-like"/>
</dbReference>
<dbReference type="Proteomes" id="UP001152607">
    <property type="component" value="Unassembled WGS sequence"/>
</dbReference>
<dbReference type="EMBL" id="CAOQHR010000010">
    <property type="protein sequence ID" value="CAI6340615.1"/>
    <property type="molecule type" value="Genomic_DNA"/>
</dbReference>
<dbReference type="OrthoDB" id="3687641at2759"/>
<gene>
    <name evidence="4" type="ORF">PDIGIT_LOCUS13797</name>
</gene>
<dbReference type="GO" id="GO:0043386">
    <property type="term" value="P:mycotoxin biosynthetic process"/>
    <property type="evidence" value="ECO:0007669"/>
    <property type="project" value="InterPro"/>
</dbReference>
<protein>
    <submittedName>
        <fullName evidence="4">Uncharacterized protein</fullName>
    </submittedName>
</protein>
<reference evidence="4" key="1">
    <citation type="submission" date="2023-01" db="EMBL/GenBank/DDBJ databases">
        <authorList>
            <person name="Van Ghelder C."/>
            <person name="Rancurel C."/>
        </authorList>
    </citation>
    <scope>NUCLEOTIDE SEQUENCE</scope>
    <source>
        <strain evidence="4">CNCM I-4278</strain>
    </source>
</reference>
<keyword evidence="3" id="KW-0812">Transmembrane</keyword>
<evidence type="ECO:0000313" key="4">
    <source>
        <dbReference type="EMBL" id="CAI6340615.1"/>
    </source>
</evidence>
<evidence type="ECO:0000256" key="2">
    <source>
        <dbReference type="ARBA" id="ARBA00035112"/>
    </source>
</evidence>